<proteinExistence type="inferred from homology"/>
<name>A0A9Q9B101_9PEZI</name>
<dbReference type="Proteomes" id="UP001056384">
    <property type="component" value="Chromosome 7"/>
</dbReference>
<keyword evidence="11 15" id="KW-0445">Lipid transport</keyword>
<dbReference type="InterPro" id="IPR036273">
    <property type="entry name" value="CRAL/TRIO_N_dom_sf"/>
</dbReference>
<dbReference type="AlphaFoldDB" id="A0A9Q9B101"/>
<dbReference type="GO" id="GO:0046872">
    <property type="term" value="F:metal ion binding"/>
    <property type="evidence" value="ECO:0007669"/>
    <property type="project" value="UniProtKB-KW"/>
</dbReference>
<keyword evidence="8 15" id="KW-0256">Endoplasmic reticulum</keyword>
<dbReference type="OrthoDB" id="75724at2759"/>
<evidence type="ECO:0000256" key="5">
    <source>
        <dbReference type="ARBA" id="ARBA00022490"/>
    </source>
</evidence>
<dbReference type="GO" id="GO:0005886">
    <property type="term" value="C:plasma membrane"/>
    <property type="evidence" value="ECO:0007669"/>
    <property type="project" value="TreeGrafter"/>
</dbReference>
<dbReference type="GO" id="GO:0008526">
    <property type="term" value="F:phosphatidylinositol transfer activity"/>
    <property type="evidence" value="ECO:0007669"/>
    <property type="project" value="UniProtKB-UniRule"/>
</dbReference>
<keyword evidence="6" id="KW-0349">Heme</keyword>
<comment type="catalytic activity">
    <reaction evidence="13">
        <text>a 1,2-diacyl-sn-glycero-3-phospho-(1D-myo-inositol)(in) = a 1,2-diacyl-sn-glycero-3-phospho-(1D-myo-inositol)(out)</text>
        <dbReference type="Rhea" id="RHEA:38691"/>
        <dbReference type="ChEBI" id="CHEBI:57880"/>
    </reaction>
    <physiologicalReaction direction="left-to-right" evidence="13">
        <dbReference type="Rhea" id="RHEA:38692"/>
    </physiologicalReaction>
</comment>
<feature type="domain" description="CRAL-TRIO" evidence="17">
    <location>
        <begin position="119"/>
        <end position="303"/>
    </location>
</feature>
<keyword evidence="7" id="KW-0479">Metal-binding</keyword>
<sequence>MSSSGVQSNVAQAGAAEDNAKVQRALDKLNSDWSNLPESHKLRKFQEGLKDILEGAGHNEMYGVELVAPVDGQPAPHTTLIILQKFLRANVDDLEKAKEQLSAALKWRKEYQPLRVRDESFDGEKFGKLGYITRVKGATETKNAEDVVTFNIYGAAAKDVKKTFGNTDEFVRWRVAQMELTLRELNLNAADHNIPDYGKGPDPYKAIAVHDYLSVSFFRQPAEIKSASTKIIDTFQRYYPETVSYKYFVNVPLVMQWMMGAMKALLSKDSIQTMTWMTYGSELHKYLGGDIPKEYGGTGQSLAEIAITPNYGKSENNQHTTAAAPAPAIAPVAAVEADSAVVREKKVEDNSTADPVIAPEPVLAHPVASTVIPATGTTPEVTGKPEEKATVA</sequence>
<evidence type="ECO:0000256" key="11">
    <source>
        <dbReference type="ARBA" id="ARBA00023055"/>
    </source>
</evidence>
<feature type="compositionally biased region" description="Basic and acidic residues" evidence="16">
    <location>
        <begin position="383"/>
        <end position="392"/>
    </location>
</feature>
<dbReference type="Gene3D" id="3.40.525.10">
    <property type="entry name" value="CRAL-TRIO lipid binding domain"/>
    <property type="match status" value="1"/>
</dbReference>
<evidence type="ECO:0000256" key="12">
    <source>
        <dbReference type="ARBA" id="ARBA00023136"/>
    </source>
</evidence>
<evidence type="ECO:0000256" key="8">
    <source>
        <dbReference type="ARBA" id="ARBA00022824"/>
    </source>
</evidence>
<dbReference type="CDD" id="cd00170">
    <property type="entry name" value="SEC14"/>
    <property type="match status" value="1"/>
</dbReference>
<dbReference type="InterPro" id="IPR036865">
    <property type="entry name" value="CRAL-TRIO_dom_sf"/>
</dbReference>
<keyword evidence="12 15" id="KW-0472">Membrane</keyword>
<dbReference type="EMBL" id="CP099424">
    <property type="protein sequence ID" value="USW55311.1"/>
    <property type="molecule type" value="Genomic_DNA"/>
</dbReference>
<dbReference type="Pfam" id="PF00650">
    <property type="entry name" value="CRAL_TRIO"/>
    <property type="match status" value="1"/>
</dbReference>
<evidence type="ECO:0000313" key="18">
    <source>
        <dbReference type="EMBL" id="USW55311.1"/>
    </source>
</evidence>
<evidence type="ECO:0000256" key="1">
    <source>
        <dbReference type="ARBA" id="ARBA00001970"/>
    </source>
</evidence>
<evidence type="ECO:0000256" key="9">
    <source>
        <dbReference type="ARBA" id="ARBA00022848"/>
    </source>
</evidence>
<keyword evidence="19" id="KW-1185">Reference proteome</keyword>
<evidence type="ECO:0000313" key="19">
    <source>
        <dbReference type="Proteomes" id="UP001056384"/>
    </source>
</evidence>
<evidence type="ECO:0000256" key="14">
    <source>
        <dbReference type="ARBA" id="ARBA00024180"/>
    </source>
</evidence>
<dbReference type="SUPFAM" id="SSF52087">
    <property type="entry name" value="CRAL/TRIO domain"/>
    <property type="match status" value="1"/>
</dbReference>
<evidence type="ECO:0000256" key="7">
    <source>
        <dbReference type="ARBA" id="ARBA00022723"/>
    </source>
</evidence>
<dbReference type="GO" id="GO:0032541">
    <property type="term" value="C:cortical endoplasmic reticulum"/>
    <property type="evidence" value="ECO:0007669"/>
    <property type="project" value="TreeGrafter"/>
</dbReference>
<protein>
    <recommendedName>
        <fullName evidence="15">Phosphatidylinositol transfer protein SFH5</fullName>
        <shortName evidence="15">PITP SFH5</shortName>
    </recommendedName>
</protein>
<keyword evidence="10" id="KW-0408">Iron</keyword>
<dbReference type="GO" id="GO:0005829">
    <property type="term" value="C:cytosol"/>
    <property type="evidence" value="ECO:0007669"/>
    <property type="project" value="TreeGrafter"/>
</dbReference>
<keyword evidence="5 15" id="KW-0963">Cytoplasm</keyword>
<evidence type="ECO:0000259" key="17">
    <source>
        <dbReference type="PROSITE" id="PS50191"/>
    </source>
</evidence>
<evidence type="ECO:0000256" key="10">
    <source>
        <dbReference type="ARBA" id="ARBA00023004"/>
    </source>
</evidence>
<reference evidence="18" key="1">
    <citation type="submission" date="2022-06" db="EMBL/GenBank/DDBJ databases">
        <title>Complete genome sequences of two strains of the flax pathogen Septoria linicola.</title>
        <authorList>
            <person name="Lapalu N."/>
            <person name="Simon A."/>
            <person name="Demenou B."/>
            <person name="Paumier D."/>
            <person name="Guillot M.-P."/>
            <person name="Gout L."/>
            <person name="Valade R."/>
        </authorList>
    </citation>
    <scope>NUCLEOTIDE SEQUENCE</scope>
    <source>
        <strain evidence="18">SE15195</strain>
    </source>
</reference>
<evidence type="ECO:0000256" key="13">
    <source>
        <dbReference type="ARBA" id="ARBA00024146"/>
    </source>
</evidence>
<keyword evidence="9 15" id="KW-0492">Microsome</keyword>
<keyword evidence="4 15" id="KW-0813">Transport</keyword>
<evidence type="ECO:0000256" key="6">
    <source>
        <dbReference type="ARBA" id="ARBA00022617"/>
    </source>
</evidence>
<accession>A0A9Q9B101</accession>
<dbReference type="GO" id="GO:0017157">
    <property type="term" value="P:regulation of exocytosis"/>
    <property type="evidence" value="ECO:0007669"/>
    <property type="project" value="TreeGrafter"/>
</dbReference>
<evidence type="ECO:0000256" key="3">
    <source>
        <dbReference type="ARBA" id="ARBA00006667"/>
    </source>
</evidence>
<comment type="similarity">
    <text evidence="3 15">Belongs to the SFH5 family.</text>
</comment>
<comment type="subcellular location">
    <subcellularLocation>
        <location evidence="15">Cytoplasm</location>
    </subcellularLocation>
    <subcellularLocation>
        <location evidence="2 15">Endoplasmic reticulum membrane</location>
        <topology evidence="2 15">Peripheral membrane protein</topology>
    </subcellularLocation>
    <subcellularLocation>
        <location evidence="15">Microsome membrane</location>
        <topology evidence="15">Peripheral membrane protein</topology>
    </subcellularLocation>
</comment>
<evidence type="ECO:0000256" key="2">
    <source>
        <dbReference type="ARBA" id="ARBA00004406"/>
    </source>
</evidence>
<dbReference type="PROSITE" id="PS50191">
    <property type="entry name" value="CRAL_TRIO"/>
    <property type="match status" value="1"/>
</dbReference>
<gene>
    <name evidence="18" type="ORF">Slin15195_G086300</name>
</gene>
<evidence type="ECO:0000256" key="4">
    <source>
        <dbReference type="ARBA" id="ARBA00022448"/>
    </source>
</evidence>
<organism evidence="18 19">
    <name type="scientific">Septoria linicola</name>
    <dbReference type="NCBI Taxonomy" id="215465"/>
    <lineage>
        <taxon>Eukaryota</taxon>
        <taxon>Fungi</taxon>
        <taxon>Dikarya</taxon>
        <taxon>Ascomycota</taxon>
        <taxon>Pezizomycotina</taxon>
        <taxon>Dothideomycetes</taxon>
        <taxon>Dothideomycetidae</taxon>
        <taxon>Mycosphaerellales</taxon>
        <taxon>Mycosphaerellaceae</taxon>
        <taxon>Septoria</taxon>
    </lineage>
</organism>
<evidence type="ECO:0000256" key="15">
    <source>
        <dbReference type="RuleBase" id="RU367059"/>
    </source>
</evidence>
<dbReference type="SUPFAM" id="SSF46938">
    <property type="entry name" value="CRAL/TRIO N-terminal domain"/>
    <property type="match status" value="1"/>
</dbReference>
<dbReference type="InterPro" id="IPR042938">
    <property type="entry name" value="Sfh5"/>
</dbReference>
<dbReference type="GO" id="GO:0005789">
    <property type="term" value="C:endoplasmic reticulum membrane"/>
    <property type="evidence" value="ECO:0007669"/>
    <property type="project" value="UniProtKB-SubCell"/>
</dbReference>
<comment type="function">
    <text evidence="14">Non-classical phosphatidylinositol (PtdIns) transfer protein (PITP), which exhibits PtdIns-binding/transfer activity in the absence of detectable PtdCho-binding/transfer activity. Regulates PtdIns(4,5)P2 homeostasis at the plasma membrane. Heme-binding protein that may play a role in organic oxidant-induced stress responses.</text>
</comment>
<feature type="region of interest" description="Disordered" evidence="16">
    <location>
        <begin position="370"/>
        <end position="392"/>
    </location>
</feature>
<dbReference type="PANTHER" id="PTHR47669:SF1">
    <property type="entry name" value="PHOSPHATIDYLINOSITOL TRANSFER PROTEIN SFH5"/>
    <property type="match status" value="1"/>
</dbReference>
<dbReference type="PANTHER" id="PTHR47669">
    <property type="entry name" value="PHOSPHATIDYLINOSITOL TRANSFER PROTEIN SFH5"/>
    <property type="match status" value="1"/>
</dbReference>
<comment type="cofactor">
    <cofactor evidence="1">
        <name>heme b</name>
        <dbReference type="ChEBI" id="CHEBI:60344"/>
    </cofactor>
</comment>
<dbReference type="GO" id="GO:0043001">
    <property type="term" value="P:Golgi to plasma membrane protein transport"/>
    <property type="evidence" value="ECO:0007669"/>
    <property type="project" value="TreeGrafter"/>
</dbReference>
<dbReference type="InterPro" id="IPR001251">
    <property type="entry name" value="CRAL-TRIO_dom"/>
</dbReference>
<evidence type="ECO:0000256" key="16">
    <source>
        <dbReference type="SAM" id="MobiDB-lite"/>
    </source>
</evidence>